<accession>A0A5B7IQH6</accession>
<reference evidence="1 2" key="1">
    <citation type="submission" date="2019-05" db="EMBL/GenBank/DDBJ databases">
        <title>Another draft genome of Portunus trituberculatus and its Hox gene families provides insights of decapod evolution.</title>
        <authorList>
            <person name="Jeong J.-H."/>
            <person name="Song I."/>
            <person name="Kim S."/>
            <person name="Choi T."/>
            <person name="Kim D."/>
            <person name="Ryu S."/>
            <person name="Kim W."/>
        </authorList>
    </citation>
    <scope>NUCLEOTIDE SEQUENCE [LARGE SCALE GENOMIC DNA]</scope>
    <source>
        <tissue evidence="1">Muscle</tissue>
    </source>
</reference>
<evidence type="ECO:0000313" key="2">
    <source>
        <dbReference type="Proteomes" id="UP000324222"/>
    </source>
</evidence>
<comment type="caution">
    <text evidence="1">The sequence shown here is derived from an EMBL/GenBank/DDBJ whole genome shotgun (WGS) entry which is preliminary data.</text>
</comment>
<dbReference type="AlphaFoldDB" id="A0A5B7IQH6"/>
<protein>
    <submittedName>
        <fullName evidence="1">Uncharacterized protein</fullName>
    </submittedName>
</protein>
<dbReference type="Proteomes" id="UP000324222">
    <property type="component" value="Unassembled WGS sequence"/>
</dbReference>
<keyword evidence="2" id="KW-1185">Reference proteome</keyword>
<dbReference type="EMBL" id="VSRR010066347">
    <property type="protein sequence ID" value="MPC84755.1"/>
    <property type="molecule type" value="Genomic_DNA"/>
</dbReference>
<name>A0A5B7IQH6_PORTR</name>
<evidence type="ECO:0000313" key="1">
    <source>
        <dbReference type="EMBL" id="MPC84755.1"/>
    </source>
</evidence>
<sequence>MCSIHHHHITTTTITTTINHHHHHHHYHYHYQPPPPPSFHNRNTASLIHSPPAWPARLFQVAPPYKHPYLLLSSSLLPALPSLTPPDSPFLCSNYPSIIPSMHEVSPSITSKSYN</sequence>
<organism evidence="1 2">
    <name type="scientific">Portunus trituberculatus</name>
    <name type="common">Swimming crab</name>
    <name type="synonym">Neptunus trituberculatus</name>
    <dbReference type="NCBI Taxonomy" id="210409"/>
    <lineage>
        <taxon>Eukaryota</taxon>
        <taxon>Metazoa</taxon>
        <taxon>Ecdysozoa</taxon>
        <taxon>Arthropoda</taxon>
        <taxon>Crustacea</taxon>
        <taxon>Multicrustacea</taxon>
        <taxon>Malacostraca</taxon>
        <taxon>Eumalacostraca</taxon>
        <taxon>Eucarida</taxon>
        <taxon>Decapoda</taxon>
        <taxon>Pleocyemata</taxon>
        <taxon>Brachyura</taxon>
        <taxon>Eubrachyura</taxon>
        <taxon>Portunoidea</taxon>
        <taxon>Portunidae</taxon>
        <taxon>Portuninae</taxon>
        <taxon>Portunus</taxon>
    </lineage>
</organism>
<gene>
    <name evidence="1" type="ORF">E2C01_079504</name>
</gene>
<proteinExistence type="predicted"/>